<name>A0ABW5XBX3_9MICO</name>
<evidence type="ECO:0000313" key="4">
    <source>
        <dbReference type="EMBL" id="MFD2839183.1"/>
    </source>
</evidence>
<sequence>MSLTLTTTSPDVNVLHPATSGASEWWRNAVIYQIYPRSFADGNGDGVGDIRGIINRLDHLVDLGVDALWLSPFYKSPQADAGYDVADYRQIDPLFGDLDDFQEMADKAHARGLKVIVDLVPNHTSDDHAWFQEAIKAGPGSAARDRYMFRDGKGENGELPPNNWQSIFGGPAWTRVDQRWNASEDGVDDKQWYLHMFDTRQPDLNWDNDEVKEDFKSILRFWLDRGVDGFRIDVAHGMVKAAGLPDWDGVTGMVDGTKNEGASQVQTDGTPDEDGSNGGGNSGPMFDQDGVHDIYRSWHEVLETYEGDRCLVAEAWVEPLSRLALYVRQDEMQQAFNFSYLTTKWDAAALRTVISASIRENDVVGAPTTWVLSNHDVVRHVTRMGLPAVIEGKEMNPNGVRATEPQPDVELGLKRGKAATLQMLGLPGSAYLYNGEEFGTPDHTEMPDEFRQDPAFERKGRTEAGRDGCRVPLAWEADKPAYGFSESGLTWLPQPDTYKAVAADVQKATEGSTFRLYQQALRLRKEHNLGLGSHAWLADFVDAPEVLAYQNNDVIVLTNFGDAPVQLPAGSDILASSVPVAGNVVERDVCVWIQAK</sequence>
<evidence type="ECO:0000256" key="2">
    <source>
        <dbReference type="SAM" id="MobiDB-lite"/>
    </source>
</evidence>
<gene>
    <name evidence="4" type="ORF">ACFSYH_01150</name>
</gene>
<dbReference type="Proteomes" id="UP001597391">
    <property type="component" value="Unassembled WGS sequence"/>
</dbReference>
<feature type="domain" description="Glycosyl hydrolase family 13 catalytic" evidence="3">
    <location>
        <begin position="33"/>
        <end position="470"/>
    </location>
</feature>
<dbReference type="GO" id="GO:0016787">
    <property type="term" value="F:hydrolase activity"/>
    <property type="evidence" value="ECO:0007669"/>
    <property type="project" value="UniProtKB-KW"/>
</dbReference>
<proteinExistence type="inferred from homology"/>
<dbReference type="InterPro" id="IPR006047">
    <property type="entry name" value="GH13_cat_dom"/>
</dbReference>
<dbReference type="InterPro" id="IPR017853">
    <property type="entry name" value="GH"/>
</dbReference>
<dbReference type="InterPro" id="IPR045857">
    <property type="entry name" value="O16G_dom_2"/>
</dbReference>
<dbReference type="Pfam" id="PF00128">
    <property type="entry name" value="Alpha-amylase"/>
    <property type="match status" value="1"/>
</dbReference>
<dbReference type="Gene3D" id="3.90.400.10">
    <property type="entry name" value="Oligo-1,6-glucosidase, Domain 2"/>
    <property type="match status" value="1"/>
</dbReference>
<feature type="compositionally biased region" description="Polar residues" evidence="2">
    <location>
        <begin position="260"/>
        <end position="269"/>
    </location>
</feature>
<organism evidence="4 5">
    <name type="scientific">Populibacterium corticicola</name>
    <dbReference type="NCBI Taxonomy" id="1812826"/>
    <lineage>
        <taxon>Bacteria</taxon>
        <taxon>Bacillati</taxon>
        <taxon>Actinomycetota</taxon>
        <taxon>Actinomycetes</taxon>
        <taxon>Micrococcales</taxon>
        <taxon>Jonesiaceae</taxon>
        <taxon>Populibacterium</taxon>
    </lineage>
</organism>
<protein>
    <submittedName>
        <fullName evidence="4">Glycoside hydrolase family 13 protein</fullName>
    </submittedName>
</protein>
<dbReference type="PANTHER" id="PTHR10357">
    <property type="entry name" value="ALPHA-AMYLASE FAMILY MEMBER"/>
    <property type="match status" value="1"/>
</dbReference>
<evidence type="ECO:0000256" key="1">
    <source>
        <dbReference type="ARBA" id="ARBA00008061"/>
    </source>
</evidence>
<accession>A0ABW5XBX3</accession>
<comment type="similarity">
    <text evidence="1">Belongs to the glycosyl hydrolase 13 family.</text>
</comment>
<reference evidence="5" key="1">
    <citation type="journal article" date="2019" name="Int. J. Syst. Evol. Microbiol.">
        <title>The Global Catalogue of Microorganisms (GCM) 10K type strain sequencing project: providing services to taxonomists for standard genome sequencing and annotation.</title>
        <authorList>
            <consortium name="The Broad Institute Genomics Platform"/>
            <consortium name="The Broad Institute Genome Sequencing Center for Infectious Disease"/>
            <person name="Wu L."/>
            <person name="Ma J."/>
        </authorList>
    </citation>
    <scope>NUCLEOTIDE SEQUENCE [LARGE SCALE GENOMIC DNA]</scope>
    <source>
        <strain evidence="5">KCTC 33576</strain>
    </source>
</reference>
<keyword evidence="5" id="KW-1185">Reference proteome</keyword>
<dbReference type="RefSeq" id="WP_377464617.1">
    <property type="nucleotide sequence ID" value="NZ_JBHUOP010000001.1"/>
</dbReference>
<comment type="caution">
    <text evidence="4">The sequence shown here is derived from an EMBL/GenBank/DDBJ whole genome shotgun (WGS) entry which is preliminary data.</text>
</comment>
<evidence type="ECO:0000259" key="3">
    <source>
        <dbReference type="SMART" id="SM00642"/>
    </source>
</evidence>
<dbReference type="SMART" id="SM00642">
    <property type="entry name" value="Aamy"/>
    <property type="match status" value="1"/>
</dbReference>
<keyword evidence="4" id="KW-0378">Hydrolase</keyword>
<dbReference type="SUPFAM" id="SSF51445">
    <property type="entry name" value="(Trans)glycosidases"/>
    <property type="match status" value="1"/>
</dbReference>
<feature type="region of interest" description="Disordered" evidence="2">
    <location>
        <begin position="253"/>
        <end position="286"/>
    </location>
</feature>
<dbReference type="Gene3D" id="3.20.20.80">
    <property type="entry name" value="Glycosidases"/>
    <property type="match status" value="1"/>
</dbReference>
<dbReference type="EMBL" id="JBHUOP010000001">
    <property type="protein sequence ID" value="MFD2839183.1"/>
    <property type="molecule type" value="Genomic_DNA"/>
</dbReference>
<evidence type="ECO:0000313" key="5">
    <source>
        <dbReference type="Proteomes" id="UP001597391"/>
    </source>
</evidence>
<dbReference type="CDD" id="cd11332">
    <property type="entry name" value="AmyAc_OligoGlu_TS"/>
    <property type="match status" value="1"/>
</dbReference>
<dbReference type="PANTHER" id="PTHR10357:SF179">
    <property type="entry name" value="NEUTRAL AND BASIC AMINO ACID TRANSPORT PROTEIN RBAT"/>
    <property type="match status" value="1"/>
</dbReference>